<dbReference type="InterPro" id="IPR036537">
    <property type="entry name" value="Adaptor_Cbl_N_dom_sf"/>
</dbReference>
<dbReference type="GO" id="GO:0007166">
    <property type="term" value="P:cell surface receptor signaling pathway"/>
    <property type="evidence" value="ECO:0007669"/>
    <property type="project" value="InterPro"/>
</dbReference>
<name>A0A165XMN9_9AGAM</name>
<organism evidence="1 2">
    <name type="scientific">Athelia psychrophila</name>
    <dbReference type="NCBI Taxonomy" id="1759441"/>
    <lineage>
        <taxon>Eukaryota</taxon>
        <taxon>Fungi</taxon>
        <taxon>Dikarya</taxon>
        <taxon>Basidiomycota</taxon>
        <taxon>Agaricomycotina</taxon>
        <taxon>Agaricomycetes</taxon>
        <taxon>Agaricomycetidae</taxon>
        <taxon>Atheliales</taxon>
        <taxon>Atheliaceae</taxon>
        <taxon>Athelia</taxon>
    </lineage>
</organism>
<dbReference type="Gene3D" id="1.20.930.20">
    <property type="entry name" value="Adaptor protein Cbl, N-terminal domain"/>
    <property type="match status" value="1"/>
</dbReference>
<dbReference type="AlphaFoldDB" id="A0A165XMN9"/>
<gene>
    <name evidence="1" type="ORF">FIBSPDRAFT_253995</name>
</gene>
<dbReference type="EMBL" id="KV417715">
    <property type="protein sequence ID" value="KZP08707.1"/>
    <property type="molecule type" value="Genomic_DNA"/>
</dbReference>
<evidence type="ECO:0000313" key="2">
    <source>
        <dbReference type="Proteomes" id="UP000076532"/>
    </source>
</evidence>
<dbReference type="Proteomes" id="UP000076532">
    <property type="component" value="Unassembled WGS sequence"/>
</dbReference>
<sequence>MAAAATVLMFAKDIAAIAPVPFLGETLALSVAVVAAVESTKRNGVAAVTLAQQARRLNEAIIDQARQGSITDDMSDALKALYRELKRVKALLETIKTRGIMHRMVLSKADEAVFVGCSNIIQSTYATFMIKAPISMPQRPNRIEERMAHRHHYFQHMPSSSNSDGEAVSYNAPEMNKQAMAAATRAVPFLGGILALAADVVATIERMKRNEVAAGTLAYTARRLIEVIVDQTRCGIIPDDMVAWQALYRELEGVQALLEDIKIYGLLHPMSLSTAEEAVLIGCSDMIQDTCL</sequence>
<keyword evidence="2" id="KW-1185">Reference proteome</keyword>
<dbReference type="InterPro" id="IPR059179">
    <property type="entry name" value="MLKL-like_MCAfunc"/>
</dbReference>
<evidence type="ECO:0000313" key="1">
    <source>
        <dbReference type="EMBL" id="KZP08707.1"/>
    </source>
</evidence>
<dbReference type="CDD" id="cd21037">
    <property type="entry name" value="MLKL_NTD"/>
    <property type="match status" value="1"/>
</dbReference>
<protein>
    <submittedName>
        <fullName evidence="1">Uncharacterized protein</fullName>
    </submittedName>
</protein>
<reference evidence="1 2" key="1">
    <citation type="journal article" date="2016" name="Mol. Biol. Evol.">
        <title>Comparative Genomics of Early-Diverging Mushroom-Forming Fungi Provides Insights into the Origins of Lignocellulose Decay Capabilities.</title>
        <authorList>
            <person name="Nagy L.G."/>
            <person name="Riley R."/>
            <person name="Tritt A."/>
            <person name="Adam C."/>
            <person name="Daum C."/>
            <person name="Floudas D."/>
            <person name="Sun H."/>
            <person name="Yadav J.S."/>
            <person name="Pangilinan J."/>
            <person name="Larsson K.H."/>
            <person name="Matsuura K."/>
            <person name="Barry K."/>
            <person name="Labutti K."/>
            <person name="Kuo R."/>
            <person name="Ohm R.A."/>
            <person name="Bhattacharya S.S."/>
            <person name="Shirouzu T."/>
            <person name="Yoshinaga Y."/>
            <person name="Martin F.M."/>
            <person name="Grigoriev I.V."/>
            <person name="Hibbett D.S."/>
        </authorList>
    </citation>
    <scope>NUCLEOTIDE SEQUENCE [LARGE SCALE GENOMIC DNA]</scope>
    <source>
        <strain evidence="1 2">CBS 109695</strain>
    </source>
</reference>
<accession>A0A165XMN9</accession>
<proteinExistence type="predicted"/>